<evidence type="ECO:0000313" key="3">
    <source>
        <dbReference type="Proteomes" id="UP000000268"/>
    </source>
</evidence>
<gene>
    <name evidence="2" type="ordered locus">AM1_3112</name>
</gene>
<dbReference type="HOGENOM" id="CLU_932635_0_0_3"/>
<dbReference type="EMBL" id="CP000828">
    <property type="protein sequence ID" value="ABW28108.1"/>
    <property type="molecule type" value="Genomic_DNA"/>
</dbReference>
<proteinExistence type="predicted"/>
<protein>
    <submittedName>
        <fullName evidence="2">Uncharacterized protein</fullName>
    </submittedName>
</protein>
<name>B0CDN9_ACAM1</name>
<organism evidence="2 3">
    <name type="scientific">Acaryochloris marina (strain MBIC 11017)</name>
    <dbReference type="NCBI Taxonomy" id="329726"/>
    <lineage>
        <taxon>Bacteria</taxon>
        <taxon>Bacillati</taxon>
        <taxon>Cyanobacteriota</taxon>
        <taxon>Cyanophyceae</taxon>
        <taxon>Acaryochloridales</taxon>
        <taxon>Acaryochloridaceae</taxon>
        <taxon>Acaryochloris</taxon>
    </lineage>
</organism>
<evidence type="ECO:0000313" key="2">
    <source>
        <dbReference type="EMBL" id="ABW28108.1"/>
    </source>
</evidence>
<dbReference type="KEGG" id="amr:AM1_3112"/>
<feature type="region of interest" description="Disordered" evidence="1">
    <location>
        <begin position="12"/>
        <end position="33"/>
    </location>
</feature>
<sequence length="298" mass="33789">MALLSIACEQGPSQNTVPVSGDEQAEQLQSPRSIAEETDVLHCSWDNSRIPMSNGESFNRKPAQPNWGIGFLVERRSQSDPSSRNIAVSNPGDEWLNRLCLPLYNSAQGKQWGVLTGKLVVDLSGSTAQFLEFEPNMVQTSYETYAFIVLQETPEGWFQIQYAHPEGDRDGTAWVRKDHFQQQYPPVVQYWKDLFQPVDTAQKSNRGYLYKREQLSPSISLKSPPSASSPTLFTLQSDLSGRDYGIEPLEIQGNWMRVRISIPRDFCGTEETFKFHEGWIPWWSATVGPTLYYPPRGC</sequence>
<dbReference type="eggNOG" id="ENOG502ZZRV">
    <property type="taxonomic scope" value="Bacteria"/>
</dbReference>
<dbReference type="AlphaFoldDB" id="B0CDN9"/>
<reference evidence="2 3" key="1">
    <citation type="journal article" date="2008" name="Proc. Natl. Acad. Sci. U.S.A.">
        <title>Niche adaptation and genome expansion in the chlorophyll d-producing cyanobacterium Acaryochloris marina.</title>
        <authorList>
            <person name="Swingley W.D."/>
            <person name="Chen M."/>
            <person name="Cheung P.C."/>
            <person name="Conrad A.L."/>
            <person name="Dejesa L.C."/>
            <person name="Hao J."/>
            <person name="Honchak B.M."/>
            <person name="Karbach L.E."/>
            <person name="Kurdoglu A."/>
            <person name="Lahiri S."/>
            <person name="Mastrian S.D."/>
            <person name="Miyashita H."/>
            <person name="Page L."/>
            <person name="Ramakrishna P."/>
            <person name="Satoh S."/>
            <person name="Sattley W.M."/>
            <person name="Shimada Y."/>
            <person name="Taylor H.L."/>
            <person name="Tomo T."/>
            <person name="Tsuchiya T."/>
            <person name="Wang Z.T."/>
            <person name="Raymond J."/>
            <person name="Mimuro M."/>
            <person name="Blankenship R.E."/>
            <person name="Touchman J.W."/>
        </authorList>
    </citation>
    <scope>NUCLEOTIDE SEQUENCE [LARGE SCALE GENOMIC DNA]</scope>
    <source>
        <strain evidence="3">MBIC 11017</strain>
    </source>
</reference>
<accession>B0CDN9</accession>
<keyword evidence="3" id="KW-1185">Reference proteome</keyword>
<dbReference type="RefSeq" id="WP_012163536.1">
    <property type="nucleotide sequence ID" value="NC_009925.1"/>
</dbReference>
<evidence type="ECO:0000256" key="1">
    <source>
        <dbReference type="SAM" id="MobiDB-lite"/>
    </source>
</evidence>
<dbReference type="Proteomes" id="UP000000268">
    <property type="component" value="Chromosome"/>
</dbReference>
<dbReference type="STRING" id="329726.AM1_3112"/>